<feature type="transmembrane region" description="Helical" evidence="12">
    <location>
        <begin position="163"/>
        <end position="183"/>
    </location>
</feature>
<evidence type="ECO:0000256" key="12">
    <source>
        <dbReference type="SAM" id="Phobius"/>
    </source>
</evidence>
<dbReference type="GO" id="GO:0008374">
    <property type="term" value="F:O-acyltransferase activity"/>
    <property type="evidence" value="ECO:0007669"/>
    <property type="project" value="InterPro"/>
</dbReference>
<dbReference type="OrthoDB" id="10039049at2759"/>
<dbReference type="PANTHER" id="PTHR10408">
    <property type="entry name" value="STEROL O-ACYLTRANSFERASE"/>
    <property type="match status" value="1"/>
</dbReference>
<proteinExistence type="inferred from homology"/>
<dbReference type="InterPro" id="IPR004299">
    <property type="entry name" value="MBOAT_fam"/>
</dbReference>
<dbReference type="EMBL" id="SPLM01000036">
    <property type="protein sequence ID" value="TMW66401.1"/>
    <property type="molecule type" value="Genomic_DNA"/>
</dbReference>
<keyword evidence="4 12" id="KW-0812">Transmembrane</keyword>
<evidence type="ECO:0000256" key="4">
    <source>
        <dbReference type="ARBA" id="ARBA00022692"/>
    </source>
</evidence>
<reference evidence="13" key="1">
    <citation type="submission" date="2019-03" db="EMBL/GenBank/DDBJ databases">
        <title>Long read genome sequence of the mycoparasitic Pythium oligandrum ATCC 38472 isolated from sugarbeet rhizosphere.</title>
        <authorList>
            <person name="Gaulin E."/>
        </authorList>
    </citation>
    <scope>NUCLEOTIDE SEQUENCE</scope>
    <source>
        <strain evidence="13">ATCC 38472_TT</strain>
    </source>
</reference>
<keyword evidence="3 9" id="KW-0808">Transferase</keyword>
<evidence type="ECO:0000256" key="10">
    <source>
        <dbReference type="PIRSR" id="PIRSR000439-1"/>
    </source>
</evidence>
<sequence>MAPPDTDVREAMSSNEVPPAKPQDQRICKRQVKQFDYIVSRLDPADHRSEVHTSQFRGLYNLAMIAGGLYAISTYLNNLVSRGGLLADWRLLKTVFFSWHLVEVFATFGCQALFSYTAMIPVYMSGTKWFSHYLLINTVHHFLQSVLFFFTSVFIIYRDWTPVHAVSAFVECLVLLMKMHSYIRTQLELARRDDKKPRQSLKNYTLYLLHPTLVYEPKYPRTDKIRWGYLTEKFIANTLAMSVFYIIVTDHVMPTLEDSGIANPALIVIQLLLPFLGCYLIIWFIIFECICNGFAEVTYLADRDFYGDWWNSTTFDEFARKWNKPVHEFLLRHVYLESLEKYKLSRHNATMLTFFVSAAVHECVFVIIFRTVKLYFFVLQMLQVVIIMYGRDLKGSRLGNYIFWIGILLGLPLQAVLYCREYHGGEPIFINIMIPIMMAGVLLVVVGSLIAIRK</sequence>
<comment type="caution">
    <text evidence="13">The sequence shown here is derived from an EMBL/GenBank/DDBJ whole genome shotgun (WGS) entry which is preliminary data.</text>
</comment>
<feature type="transmembrane region" description="Helical" evidence="12">
    <location>
        <begin position="134"/>
        <end position="157"/>
    </location>
</feature>
<evidence type="ECO:0000256" key="7">
    <source>
        <dbReference type="ARBA" id="ARBA00023136"/>
    </source>
</evidence>
<feature type="transmembrane region" description="Helical" evidence="12">
    <location>
        <begin position="398"/>
        <end position="416"/>
    </location>
</feature>
<keyword evidence="14" id="KW-1185">Reference proteome</keyword>
<dbReference type="AlphaFoldDB" id="A0A8K1CPK8"/>
<evidence type="ECO:0000256" key="3">
    <source>
        <dbReference type="ARBA" id="ARBA00022679"/>
    </source>
</evidence>
<evidence type="ECO:0000256" key="1">
    <source>
        <dbReference type="ARBA" id="ARBA00004477"/>
    </source>
</evidence>
<evidence type="ECO:0000313" key="14">
    <source>
        <dbReference type="Proteomes" id="UP000794436"/>
    </source>
</evidence>
<keyword evidence="7 9" id="KW-0472">Membrane</keyword>
<protein>
    <recommendedName>
        <fullName evidence="9">O-acyltransferase</fullName>
    </recommendedName>
</protein>
<evidence type="ECO:0000313" key="13">
    <source>
        <dbReference type="EMBL" id="TMW66401.1"/>
    </source>
</evidence>
<dbReference type="Pfam" id="PF03062">
    <property type="entry name" value="MBOAT"/>
    <property type="match status" value="1"/>
</dbReference>
<accession>A0A8K1CPK8</accession>
<gene>
    <name evidence="13" type="ORF">Poli38472_004166</name>
</gene>
<evidence type="ECO:0000256" key="11">
    <source>
        <dbReference type="SAM" id="MobiDB-lite"/>
    </source>
</evidence>
<comment type="similarity">
    <text evidence="2 9">Belongs to the membrane-bound acyltransferase family. Sterol o-acyltransferase subfamily.</text>
</comment>
<feature type="compositionally biased region" description="Basic and acidic residues" evidence="11">
    <location>
        <begin position="1"/>
        <end position="10"/>
    </location>
</feature>
<feature type="transmembrane region" description="Helical" evidence="12">
    <location>
        <begin position="428"/>
        <end position="452"/>
    </location>
</feature>
<feature type="transmembrane region" description="Helical" evidence="12">
    <location>
        <begin position="374"/>
        <end position="391"/>
    </location>
</feature>
<evidence type="ECO:0000256" key="8">
    <source>
        <dbReference type="ARBA" id="ARBA00023315"/>
    </source>
</evidence>
<evidence type="ECO:0000256" key="2">
    <source>
        <dbReference type="ARBA" id="ARBA00009010"/>
    </source>
</evidence>
<dbReference type="InterPro" id="IPR014371">
    <property type="entry name" value="Oat_ACAT_DAG_ARE"/>
</dbReference>
<keyword evidence="8 9" id="KW-0012">Acyltransferase</keyword>
<feature type="transmembrane region" description="Helical" evidence="12">
    <location>
        <begin position="349"/>
        <end position="368"/>
    </location>
</feature>
<evidence type="ECO:0000256" key="5">
    <source>
        <dbReference type="ARBA" id="ARBA00022824"/>
    </source>
</evidence>
<feature type="transmembrane region" description="Helical" evidence="12">
    <location>
        <begin position="265"/>
        <end position="286"/>
    </location>
</feature>
<feature type="transmembrane region" description="Helical" evidence="12">
    <location>
        <begin position="234"/>
        <end position="253"/>
    </location>
</feature>
<dbReference type="Proteomes" id="UP000794436">
    <property type="component" value="Unassembled WGS sequence"/>
</dbReference>
<dbReference type="GO" id="GO:0005789">
    <property type="term" value="C:endoplasmic reticulum membrane"/>
    <property type="evidence" value="ECO:0007669"/>
    <property type="project" value="UniProtKB-SubCell"/>
</dbReference>
<feature type="transmembrane region" description="Helical" evidence="12">
    <location>
        <begin position="96"/>
        <end position="122"/>
    </location>
</feature>
<keyword evidence="5 9" id="KW-0256">Endoplasmic reticulum</keyword>
<name>A0A8K1CPK8_PYTOL</name>
<feature type="region of interest" description="Disordered" evidence="11">
    <location>
        <begin position="1"/>
        <end position="23"/>
    </location>
</feature>
<evidence type="ECO:0000256" key="6">
    <source>
        <dbReference type="ARBA" id="ARBA00022989"/>
    </source>
</evidence>
<keyword evidence="6 12" id="KW-1133">Transmembrane helix</keyword>
<dbReference type="PIRSF" id="PIRSF000439">
    <property type="entry name" value="Oat_ACAT_DAG_ARE"/>
    <property type="match status" value="1"/>
</dbReference>
<dbReference type="PANTHER" id="PTHR10408:SF9">
    <property type="entry name" value="STEROL O-ACYLTRANSFERASE 2-RELATED"/>
    <property type="match status" value="1"/>
</dbReference>
<evidence type="ECO:0000256" key="9">
    <source>
        <dbReference type="PIRNR" id="PIRNR000439"/>
    </source>
</evidence>
<feature type="active site" evidence="10">
    <location>
        <position position="361"/>
    </location>
</feature>
<feature type="transmembrane region" description="Helical" evidence="12">
    <location>
        <begin position="58"/>
        <end position="76"/>
    </location>
</feature>
<organism evidence="13 14">
    <name type="scientific">Pythium oligandrum</name>
    <name type="common">Mycoparasitic fungus</name>
    <dbReference type="NCBI Taxonomy" id="41045"/>
    <lineage>
        <taxon>Eukaryota</taxon>
        <taxon>Sar</taxon>
        <taxon>Stramenopiles</taxon>
        <taxon>Oomycota</taxon>
        <taxon>Peronosporomycetes</taxon>
        <taxon>Pythiales</taxon>
        <taxon>Pythiaceae</taxon>
        <taxon>Pythium</taxon>
    </lineage>
</organism>
<comment type="subcellular location">
    <subcellularLocation>
        <location evidence="1 9">Endoplasmic reticulum membrane</location>
        <topology evidence="1 9">Multi-pass membrane protein</topology>
    </subcellularLocation>
</comment>